<evidence type="ECO:0000259" key="2">
    <source>
        <dbReference type="Pfam" id="PF06605"/>
    </source>
</evidence>
<evidence type="ECO:0000313" key="6">
    <source>
        <dbReference type="Proteomes" id="UP000516122"/>
    </source>
</evidence>
<reference evidence="4 6" key="1">
    <citation type="submission" date="2020-08" db="EMBL/GenBank/DDBJ databases">
        <title>Enterococcus faecalis SF28073 genome assembly.</title>
        <authorList>
            <person name="Duerkop B.A."/>
            <person name="Johnson C.N."/>
        </authorList>
    </citation>
    <scope>NUCLEOTIDE SEQUENCE [LARGE SCALE GENOMIC DNA]</scope>
    <source>
        <strain evidence="4 6">SF28073</strain>
    </source>
</reference>
<dbReference type="InterPro" id="IPR007921">
    <property type="entry name" value="CHAP_dom"/>
</dbReference>
<evidence type="ECO:0000259" key="3">
    <source>
        <dbReference type="Pfam" id="PF18013"/>
    </source>
</evidence>
<sequence>MEAKGLIPVIFKPGEKDFSTNGLGRLVDAARCEITEEANEKYELEMDYPAISRFSDYFENGYQIKAKPNDLEEYHIFEIKQTFKDTFTNSIVIYAQSRTYKLGNRQVRLVTVDNRNGAEAMKLIEQNMDEPCDIKLYSDINTASSTTFEARNVLNCIAGEQGSLLQYWGGEIKREPFKLSLLRRRGRDNVGTVRYGKDLKGLTIKFDWQSIVTKVLPFAELQSGADGTSQRIYGNAVKSEYISKYPDVYAQYIQFTEDQGVKDLASLNKVASKYFTTLYPGSDKPKVSIELEIEKLTDSEEAKEFAKMRNYNLFDTFIVYHKLYDIDIQTKVTGIVYDALAEKTIKITAGDIQVAFYKQQSQDFQEAIKTLTKKEYMSDFVDYITDLINGVEGGSIRQYPKNRPNTHYYLDTESTDTAKDVIAINHKGIGFSRTGWKGPFKNAWGINGILNADFIGAGKIKSNIFETSFNSCGDILRMVNGTLQAWNNKKKIMELTKKGMEFWNGNSHVGTMGTKGNPFPGLADKNGNPVVSDGNSLLLVADNPQKIIGLSNQSGTGHLITGPTQFFVGNNFNFFGPNGSKAILTVDRLIVGGKEVIPGQNGGGGSGAGTGGYPSEVTSDADKFAWDLWSYLLANGYSKAAAAGILGNVQGEVGPSMNPDTEQIGGPAYGWVQWDGSAYPLVGAPTWNGREYVQRLIAAAGIKQDYRTSLAQAQLINWCMFNGQWLGQVSPLTVDEFKVVSSPKTAAYAFELNFERPAAAHQERQTYAQAWYDKFKDLKASTATGKAGIEHLETLMGKWLGNGQCYAVPAEYSGFMGGCGLGAGTIYGFSHVIGDTSSAADIGEAYDWNAVGWRVIQNPTYQDLVVGAIVNIRRGGQWGTGWTVDPTYGHTGVIYGLNNGRIQTIEQNAEQGQIVAKYDRLYFANSIQSIVIPPK</sequence>
<dbReference type="Gene3D" id="3.90.1720.60">
    <property type="match status" value="1"/>
</dbReference>
<dbReference type="Proteomes" id="UP000516122">
    <property type="component" value="Chromosome"/>
</dbReference>
<dbReference type="NCBIfam" id="TIGR01665">
    <property type="entry name" value="put_anti_recept"/>
    <property type="match status" value="1"/>
</dbReference>
<dbReference type="EMBL" id="CP060804">
    <property type="protein sequence ID" value="QNP37925.1"/>
    <property type="molecule type" value="Genomic_DNA"/>
</dbReference>
<dbReference type="InterPro" id="IPR041219">
    <property type="entry name" value="Phage_lysozyme2"/>
</dbReference>
<gene>
    <name evidence="4" type="ORF">H9Q64_09315</name>
    <name evidence="5" type="ORF">H9Q64_16010</name>
</gene>
<dbReference type="Pfam" id="PF18013">
    <property type="entry name" value="Phage_lysozyme2"/>
    <property type="match status" value="1"/>
</dbReference>
<evidence type="ECO:0000259" key="1">
    <source>
        <dbReference type="Pfam" id="PF05257"/>
    </source>
</evidence>
<accession>A0A7H0FKW0</accession>
<protein>
    <submittedName>
        <fullName evidence="4">Phage tail protein</fullName>
    </submittedName>
</protein>
<proteinExistence type="predicted"/>
<dbReference type="EMBL" id="CP060804">
    <property type="protein sequence ID" value="QNP36676.1"/>
    <property type="molecule type" value="Genomic_DNA"/>
</dbReference>
<dbReference type="AlphaFoldDB" id="A0A7H0FKW0"/>
<name>A0A7H0FKW0_ENTFL</name>
<feature type="domain" description="Peptidase C51" evidence="1">
    <location>
        <begin position="803"/>
        <end position="908"/>
    </location>
</feature>
<evidence type="ECO:0000313" key="5">
    <source>
        <dbReference type="EMBL" id="QNP37925.1"/>
    </source>
</evidence>
<dbReference type="Pfam" id="PF06605">
    <property type="entry name" value="Prophage_tail"/>
    <property type="match status" value="1"/>
</dbReference>
<dbReference type="Pfam" id="PF05257">
    <property type="entry name" value="CHAP"/>
    <property type="match status" value="1"/>
</dbReference>
<evidence type="ECO:0000313" key="4">
    <source>
        <dbReference type="EMBL" id="QNP36676.1"/>
    </source>
</evidence>
<dbReference type="InterPro" id="IPR010572">
    <property type="entry name" value="Tail_dom"/>
</dbReference>
<feature type="domain" description="Phage tail lysozyme" evidence="3">
    <location>
        <begin position="625"/>
        <end position="775"/>
    </location>
</feature>
<organism evidence="4 6">
    <name type="scientific">Enterococcus faecalis</name>
    <name type="common">Streptococcus faecalis</name>
    <dbReference type="NCBI Taxonomy" id="1351"/>
    <lineage>
        <taxon>Bacteria</taxon>
        <taxon>Bacillati</taxon>
        <taxon>Bacillota</taxon>
        <taxon>Bacilli</taxon>
        <taxon>Lactobacillales</taxon>
        <taxon>Enterococcaceae</taxon>
        <taxon>Enterococcus</taxon>
    </lineage>
</organism>
<feature type="domain" description="Tail spike" evidence="2">
    <location>
        <begin position="151"/>
        <end position="353"/>
    </location>
</feature>
<dbReference type="RefSeq" id="WP_025192485.1">
    <property type="nucleotide sequence ID" value="NZ_CP060804.1"/>
</dbReference>
<dbReference type="InterPro" id="IPR007119">
    <property type="entry name" value="Phage_tail_spike_N"/>
</dbReference>